<organism evidence="3 4">
    <name type="scientific">Mytilus coruscus</name>
    <name type="common">Sea mussel</name>
    <dbReference type="NCBI Taxonomy" id="42192"/>
    <lineage>
        <taxon>Eukaryota</taxon>
        <taxon>Metazoa</taxon>
        <taxon>Spiralia</taxon>
        <taxon>Lophotrochozoa</taxon>
        <taxon>Mollusca</taxon>
        <taxon>Bivalvia</taxon>
        <taxon>Autobranchia</taxon>
        <taxon>Pteriomorphia</taxon>
        <taxon>Mytilida</taxon>
        <taxon>Mytiloidea</taxon>
        <taxon>Mytilidae</taxon>
        <taxon>Mytilinae</taxon>
        <taxon>Mytilus</taxon>
    </lineage>
</organism>
<gene>
    <name evidence="3" type="ORF">MCOR_32487</name>
</gene>
<feature type="compositionally biased region" description="Low complexity" evidence="1">
    <location>
        <begin position="195"/>
        <end position="210"/>
    </location>
</feature>
<dbReference type="AlphaFoldDB" id="A0A6J8CRP4"/>
<dbReference type="Gene3D" id="3.90.1720.10">
    <property type="entry name" value="endopeptidase domain like (from Nostoc punctiforme)"/>
    <property type="match status" value="1"/>
</dbReference>
<dbReference type="PROSITE" id="PS51934">
    <property type="entry name" value="LRAT"/>
    <property type="match status" value="1"/>
</dbReference>
<feature type="region of interest" description="Disordered" evidence="1">
    <location>
        <begin position="318"/>
        <end position="427"/>
    </location>
</feature>
<accession>A0A6J8CRP4</accession>
<reference evidence="3 4" key="1">
    <citation type="submission" date="2020-06" db="EMBL/GenBank/DDBJ databases">
        <authorList>
            <person name="Li R."/>
            <person name="Bekaert M."/>
        </authorList>
    </citation>
    <scope>NUCLEOTIDE SEQUENCE [LARGE SCALE GENOMIC DNA]</scope>
    <source>
        <strain evidence="4">wild</strain>
    </source>
</reference>
<dbReference type="Proteomes" id="UP000507470">
    <property type="component" value="Unassembled WGS sequence"/>
</dbReference>
<keyword evidence="4" id="KW-1185">Reference proteome</keyword>
<feature type="domain" description="LRAT" evidence="2">
    <location>
        <begin position="165"/>
        <end position="291"/>
    </location>
</feature>
<feature type="compositionally biased region" description="Basic and acidic residues" evidence="1">
    <location>
        <begin position="398"/>
        <end position="414"/>
    </location>
</feature>
<feature type="compositionally biased region" description="Basic residues" evidence="1">
    <location>
        <begin position="415"/>
        <end position="427"/>
    </location>
</feature>
<evidence type="ECO:0000259" key="2">
    <source>
        <dbReference type="PROSITE" id="PS51934"/>
    </source>
</evidence>
<sequence length="427" mass="47820">MEGNIEYVYNEVDVSKKYDKDFTTMSQISNNESTVVADSNQVDINEHITTTSQSSNNESTVVADSNQVDINEHITTTSQSSNNESTVVADSNQVDINEHFTTTSQSNNDESTVADSNQVIIIEQTLKEKIIKSCDVEVNDELRSVMNARTRHIVTNIENIKVGSEISYGRWGYKHHAVVVEVDPETDKYKIIHLSGDSNDSSKASSSSGDGKAKPKSEWMTMTDTKKDKSFYYDYKTDGTAISFESDVIIGRAEALMKAFSGSAGMNYHLRKFNCQHFASYCVTGVPYCKPYNKMLCCCKRGTAINCDFKKILDNQLKGKKTPSPEKEGTGKKKDSKPTHVMRSPEKKGTGKKKDSKPTHFIRPQQVEPLEFGTEDLMTNNTWRASSFSPSGLNLDSPLRKMPQDDQLKKDGIQLKKKKEKKSKTKL</sequence>
<dbReference type="EMBL" id="CACVKT020005819">
    <property type="protein sequence ID" value="CAC5398089.1"/>
    <property type="molecule type" value="Genomic_DNA"/>
</dbReference>
<evidence type="ECO:0000313" key="3">
    <source>
        <dbReference type="EMBL" id="CAC5398089.1"/>
    </source>
</evidence>
<evidence type="ECO:0000256" key="1">
    <source>
        <dbReference type="SAM" id="MobiDB-lite"/>
    </source>
</evidence>
<dbReference type="InterPro" id="IPR007053">
    <property type="entry name" value="LRAT_dom"/>
</dbReference>
<feature type="region of interest" description="Disordered" evidence="1">
    <location>
        <begin position="193"/>
        <end position="219"/>
    </location>
</feature>
<proteinExistence type="predicted"/>
<dbReference type="OrthoDB" id="421951at2759"/>
<feature type="compositionally biased region" description="Basic and acidic residues" evidence="1">
    <location>
        <begin position="323"/>
        <end position="358"/>
    </location>
</feature>
<evidence type="ECO:0000313" key="4">
    <source>
        <dbReference type="Proteomes" id="UP000507470"/>
    </source>
</evidence>
<feature type="compositionally biased region" description="Polar residues" evidence="1">
    <location>
        <begin position="377"/>
        <end position="394"/>
    </location>
</feature>
<name>A0A6J8CRP4_MYTCO</name>
<dbReference type="Pfam" id="PF04970">
    <property type="entry name" value="LRAT"/>
    <property type="match status" value="1"/>
</dbReference>
<protein>
    <recommendedName>
        <fullName evidence="2">LRAT domain-containing protein</fullName>
    </recommendedName>
</protein>